<accession>A0A7X6BF88</accession>
<evidence type="ECO:0000313" key="2">
    <source>
        <dbReference type="Proteomes" id="UP000558192"/>
    </source>
</evidence>
<comment type="caution">
    <text evidence="1">The sequence shown here is derived from an EMBL/GenBank/DDBJ whole genome shotgun (WGS) entry which is preliminary data.</text>
</comment>
<reference evidence="1 2" key="1">
    <citation type="submission" date="2020-03" db="EMBL/GenBank/DDBJ databases">
        <title>Genomic Encyclopedia of Type Strains, Phase IV (KMG-IV): sequencing the most valuable type-strain genomes for metagenomic binning, comparative biology and taxonomic classification.</title>
        <authorList>
            <person name="Goeker M."/>
        </authorList>
    </citation>
    <scope>NUCLEOTIDE SEQUENCE [LARGE SCALE GENOMIC DNA]</scope>
    <source>
        <strain evidence="1 2">DSM 16846</strain>
    </source>
</reference>
<proteinExistence type="predicted"/>
<dbReference type="Proteomes" id="UP000558192">
    <property type="component" value="Unassembled WGS sequence"/>
</dbReference>
<dbReference type="EMBL" id="JAATJC010000001">
    <property type="protein sequence ID" value="NJC04220.1"/>
    <property type="molecule type" value="Genomic_DNA"/>
</dbReference>
<keyword evidence="2" id="KW-1185">Reference proteome</keyword>
<evidence type="ECO:0008006" key="3">
    <source>
        <dbReference type="Google" id="ProtNLM"/>
    </source>
</evidence>
<gene>
    <name evidence="1" type="ORF">GGQ97_000013</name>
</gene>
<protein>
    <recommendedName>
        <fullName evidence="3">DUF465 domain-containing protein</fullName>
    </recommendedName>
</protein>
<name>A0A7X6BF88_9SPHN</name>
<organism evidence="1 2">
    <name type="scientific">Sphingomonas kaistensis</name>
    <dbReference type="NCBI Taxonomy" id="298708"/>
    <lineage>
        <taxon>Bacteria</taxon>
        <taxon>Pseudomonadati</taxon>
        <taxon>Pseudomonadota</taxon>
        <taxon>Alphaproteobacteria</taxon>
        <taxon>Sphingomonadales</taxon>
        <taxon>Sphingomonadaceae</taxon>
        <taxon>Sphingomonas</taxon>
    </lineage>
</organism>
<evidence type="ECO:0000313" key="1">
    <source>
        <dbReference type="EMBL" id="NJC04220.1"/>
    </source>
</evidence>
<sequence>MSTQTLRLTTLSYDIDRALAGELRREQPSPLRVFRLRRLKQVIRTRFERLIRRRR</sequence>
<dbReference type="RefSeq" id="WP_168067070.1">
    <property type="nucleotide sequence ID" value="NZ_JAATJC010000001.1"/>
</dbReference>
<dbReference type="AlphaFoldDB" id="A0A7X6BF88"/>